<accession>A0A9R1CCP2</accession>
<evidence type="ECO:0000313" key="2">
    <source>
        <dbReference type="Proteomes" id="UP000825483"/>
    </source>
</evidence>
<protein>
    <recommendedName>
        <fullName evidence="3">Ig-like domain-containing protein</fullName>
    </recommendedName>
</protein>
<name>A0A9R1CCP2_9BACT</name>
<dbReference type="GeneID" id="72465846"/>
<comment type="caution">
    <text evidence="1">The sequence shown here is derived from an EMBL/GenBank/DDBJ whole genome shotgun (WGS) entry which is preliminary data.</text>
</comment>
<dbReference type="RefSeq" id="WP_223928404.1">
    <property type="nucleotide sequence ID" value="NZ_BPTU01000002.1"/>
</dbReference>
<gene>
    <name evidence="1" type="ORF">PRLR5076_29610</name>
</gene>
<evidence type="ECO:0000313" key="1">
    <source>
        <dbReference type="EMBL" id="GJG60110.1"/>
    </source>
</evidence>
<dbReference type="Gene3D" id="2.60.40.3630">
    <property type="match status" value="1"/>
</dbReference>
<sequence>MKYLNKIASVFCTAALGLLTLTGCEGGDIYKVDSPDWLSQKIDSIENAKNSQNQEEQLVGMHEDVYTIGKTDFTSGFWTAFSKYYQVDDGQRWDAQFNLSINPDDNTYYKNFALVVTNDVDRGGTGYTEYGAFRFDYTGDSATYNSQWGNYLWFKYANSTQVMSPVDNKDAGLQQLGGKVTLTVDRTKPDTFRIKITNGTVTKTLLEPIHLPNLNSDPADKKIRCFLVPEGSYINFLASNVEPIGGYTSAADKNPLSMELHNVPKNVQLNTPLDSAMKGVSATVTFEEGVTKEVPASELYFVAVPDMDTEGEKTLVVIYNKTFKGESAASPISARATFNVSDMPLEIKVTEAPAHRKYYVYTSPATTGMTNRTLAFDPSGLQVTGTFKDGTERVMDNSTLTFSSVPATAGTHDVTISTSNGVSTTTRVRVEESASTFATPSPTVLGAEDNSTAWWGAHLNADINVPQGETRQFSFTNYTSGANNWNNFCVVLRNSALAEYAVVRADNYGWGNGYSTAVNSGGQSDWAAWLAAMNGAKVNVWVTNVGNGTADVQAVMNGNDGKTYVQYYLGLSTVDVNDLNVDFTVDNCHLVFSNTAFGKRHYAPRHRAPRYRR</sequence>
<organism evidence="1 2">
    <name type="scientific">Prevotella lacticifex</name>
    <dbReference type="NCBI Taxonomy" id="2854755"/>
    <lineage>
        <taxon>Bacteria</taxon>
        <taxon>Pseudomonadati</taxon>
        <taxon>Bacteroidota</taxon>
        <taxon>Bacteroidia</taxon>
        <taxon>Bacteroidales</taxon>
        <taxon>Prevotellaceae</taxon>
        <taxon>Prevotella</taxon>
    </lineage>
</organism>
<dbReference type="Proteomes" id="UP000825483">
    <property type="component" value="Unassembled WGS sequence"/>
</dbReference>
<keyword evidence="2" id="KW-1185">Reference proteome</keyword>
<proteinExistence type="predicted"/>
<dbReference type="AlphaFoldDB" id="A0A9R1CCP2"/>
<dbReference type="PROSITE" id="PS51257">
    <property type="entry name" value="PROKAR_LIPOPROTEIN"/>
    <property type="match status" value="1"/>
</dbReference>
<evidence type="ECO:0008006" key="3">
    <source>
        <dbReference type="Google" id="ProtNLM"/>
    </source>
</evidence>
<reference evidence="1" key="1">
    <citation type="journal article" date="2022" name="Int. J. Syst. Evol. Microbiol.">
        <title>Prevotella lacticifex sp. nov., isolated from the rumen of cows.</title>
        <authorList>
            <person name="Shinkai T."/>
            <person name="Ikeyama N."/>
            <person name="Kumagai M."/>
            <person name="Ohmori H."/>
            <person name="Sakamoto M."/>
            <person name="Ohkuma M."/>
            <person name="Mitsumori M."/>
        </authorList>
    </citation>
    <scope>NUCLEOTIDE SEQUENCE</scope>
    <source>
        <strain evidence="1">R5076</strain>
    </source>
</reference>
<dbReference type="EMBL" id="BPUB01000002">
    <property type="protein sequence ID" value="GJG60110.1"/>
    <property type="molecule type" value="Genomic_DNA"/>
</dbReference>